<organism evidence="3 4">
    <name type="scientific">Lithospermum erythrorhizon</name>
    <name type="common">Purple gromwell</name>
    <name type="synonym">Lithospermum officinale var. erythrorhizon</name>
    <dbReference type="NCBI Taxonomy" id="34254"/>
    <lineage>
        <taxon>Eukaryota</taxon>
        <taxon>Viridiplantae</taxon>
        <taxon>Streptophyta</taxon>
        <taxon>Embryophyta</taxon>
        <taxon>Tracheophyta</taxon>
        <taxon>Spermatophyta</taxon>
        <taxon>Magnoliopsida</taxon>
        <taxon>eudicotyledons</taxon>
        <taxon>Gunneridae</taxon>
        <taxon>Pentapetalae</taxon>
        <taxon>asterids</taxon>
        <taxon>lamiids</taxon>
        <taxon>Boraginales</taxon>
        <taxon>Boraginaceae</taxon>
        <taxon>Boraginoideae</taxon>
        <taxon>Lithospermeae</taxon>
        <taxon>Lithospermum</taxon>
    </lineage>
</organism>
<dbReference type="SUPFAM" id="SSF50249">
    <property type="entry name" value="Nucleic acid-binding proteins"/>
    <property type="match status" value="1"/>
</dbReference>
<dbReference type="Gene3D" id="2.40.50.140">
    <property type="entry name" value="Nucleic acid-binding proteins"/>
    <property type="match status" value="1"/>
</dbReference>
<dbReference type="NCBIfam" id="TIGR00621">
    <property type="entry name" value="ssb"/>
    <property type="match status" value="1"/>
</dbReference>
<dbReference type="InterPro" id="IPR011344">
    <property type="entry name" value="ssDNA-bd"/>
</dbReference>
<keyword evidence="4" id="KW-1185">Reference proteome</keyword>
<dbReference type="GO" id="GO:0003697">
    <property type="term" value="F:single-stranded DNA binding"/>
    <property type="evidence" value="ECO:0007669"/>
    <property type="project" value="InterPro"/>
</dbReference>
<dbReference type="AlphaFoldDB" id="A0AAV3P623"/>
<dbReference type="EMBL" id="BAABME010000775">
    <property type="protein sequence ID" value="GAA0145407.1"/>
    <property type="molecule type" value="Genomic_DNA"/>
</dbReference>
<evidence type="ECO:0000313" key="4">
    <source>
        <dbReference type="Proteomes" id="UP001454036"/>
    </source>
</evidence>
<dbReference type="Proteomes" id="UP001454036">
    <property type="component" value="Unassembled WGS sequence"/>
</dbReference>
<keyword evidence="1 2" id="KW-0238">DNA-binding</keyword>
<comment type="caution">
    <text evidence="3">The sequence shown here is derived from an EMBL/GenBank/DDBJ whole genome shotgun (WGS) entry which is preliminary data.</text>
</comment>
<dbReference type="GO" id="GO:0042645">
    <property type="term" value="C:mitochondrial nucleoid"/>
    <property type="evidence" value="ECO:0007669"/>
    <property type="project" value="TreeGrafter"/>
</dbReference>
<evidence type="ECO:0000256" key="2">
    <source>
        <dbReference type="PROSITE-ProRule" id="PRU00252"/>
    </source>
</evidence>
<protein>
    <submittedName>
        <fullName evidence="3">DNA metabolism protein</fullName>
    </submittedName>
</protein>
<dbReference type="InterPro" id="IPR000424">
    <property type="entry name" value="Primosome_PriB/ssb"/>
</dbReference>
<dbReference type="PROSITE" id="PS50935">
    <property type="entry name" value="SSB"/>
    <property type="match status" value="1"/>
</dbReference>
<sequence length="342" mass="38942">MLNNRSLKLIEIDLKLKYYNITIHDQPNTDKVINLSVSSKTQKTISMALEQTLSLISPNNLIFPKPNTTTLTSSLSLSKPNFNTKPTRFLKCSYDYNNNNGISTNTKNGVFDNRYGVVQYPRPTEVKWNKEVSNLVHLMGSVGVPVQIKHLSSGKVLAWSRLAVKRSQNETLWINLTFWDDLAHIASQHVEKGQQIYVTGRLVSDTTENEEGKQQTFYKVVVQQLNFVERSFPSGGMYNGDSNPMSPGKRQGVNHTGSIEELWQAFFANPTEWWDNRKNKRSPNYPDFKHKDTGEALWVEGRTNPTWVKSQLAVLDSKMDSLHDQNASSPVNFMSTDNFSLY</sequence>
<reference evidence="3 4" key="1">
    <citation type="submission" date="2024-01" db="EMBL/GenBank/DDBJ databases">
        <title>The complete chloroplast genome sequence of Lithospermum erythrorhizon: insights into the phylogenetic relationship among Boraginaceae species and the maternal lineages of purple gromwells.</title>
        <authorList>
            <person name="Okada T."/>
            <person name="Watanabe K."/>
        </authorList>
    </citation>
    <scope>NUCLEOTIDE SEQUENCE [LARGE SCALE GENOMIC DNA]</scope>
</reference>
<dbReference type="PANTHER" id="PTHR10302">
    <property type="entry name" value="SINGLE-STRANDED DNA-BINDING PROTEIN"/>
    <property type="match status" value="1"/>
</dbReference>
<name>A0AAV3P623_LITER</name>
<evidence type="ECO:0000256" key="1">
    <source>
        <dbReference type="ARBA" id="ARBA00023125"/>
    </source>
</evidence>
<accession>A0AAV3P623</accession>
<proteinExistence type="predicted"/>
<dbReference type="InterPro" id="IPR012340">
    <property type="entry name" value="NA-bd_OB-fold"/>
</dbReference>
<dbReference type="PANTHER" id="PTHR10302:SF0">
    <property type="entry name" value="SINGLE-STRANDED DNA-BINDING PROTEIN, MITOCHONDRIAL"/>
    <property type="match status" value="1"/>
</dbReference>
<gene>
    <name evidence="3" type="ORF">LIER_05607</name>
</gene>
<dbReference type="CDD" id="cd04496">
    <property type="entry name" value="SSB_OBF"/>
    <property type="match status" value="1"/>
</dbReference>
<evidence type="ECO:0000313" key="3">
    <source>
        <dbReference type="EMBL" id="GAA0145407.1"/>
    </source>
</evidence>
<dbReference type="Pfam" id="PF00436">
    <property type="entry name" value="SSB"/>
    <property type="match status" value="1"/>
</dbReference>
<dbReference type="GO" id="GO:0006264">
    <property type="term" value="P:mitochondrial DNA replication"/>
    <property type="evidence" value="ECO:0007669"/>
    <property type="project" value="TreeGrafter"/>
</dbReference>